<sequence length="164" mass="18204">MFRLHPHQPPHSHFSSSPSLSSPTSSLSLLHLFISSHSFSHPSPQLLQSLLSFPVTLPTSPTPLLPSPYIPDTSPTLLPSPHLTNITTPFSLLFSPHTQAILYNLFTFPLRFLLPTTASHHLSTPPFISHFLHFICHPPASLVLSSPPPTIHVSIQPLFRYFSQ</sequence>
<comment type="caution">
    <text evidence="2">The sequence shown here is derived from an EMBL/GenBank/DDBJ whole genome shotgun (WGS) entry which is preliminary data.</text>
</comment>
<evidence type="ECO:0000313" key="2">
    <source>
        <dbReference type="EMBL" id="KAK3871231.1"/>
    </source>
</evidence>
<dbReference type="EMBL" id="JAWQEG010002546">
    <property type="protein sequence ID" value="KAK3871231.1"/>
    <property type="molecule type" value="Genomic_DNA"/>
</dbReference>
<feature type="compositionally biased region" description="Basic residues" evidence="1">
    <location>
        <begin position="1"/>
        <end position="10"/>
    </location>
</feature>
<evidence type="ECO:0000256" key="1">
    <source>
        <dbReference type="SAM" id="MobiDB-lite"/>
    </source>
</evidence>
<evidence type="ECO:0000313" key="3">
    <source>
        <dbReference type="Proteomes" id="UP001286313"/>
    </source>
</evidence>
<organism evidence="2 3">
    <name type="scientific">Petrolisthes cinctipes</name>
    <name type="common">Flat porcelain crab</name>
    <dbReference type="NCBI Taxonomy" id="88211"/>
    <lineage>
        <taxon>Eukaryota</taxon>
        <taxon>Metazoa</taxon>
        <taxon>Ecdysozoa</taxon>
        <taxon>Arthropoda</taxon>
        <taxon>Crustacea</taxon>
        <taxon>Multicrustacea</taxon>
        <taxon>Malacostraca</taxon>
        <taxon>Eumalacostraca</taxon>
        <taxon>Eucarida</taxon>
        <taxon>Decapoda</taxon>
        <taxon>Pleocyemata</taxon>
        <taxon>Anomura</taxon>
        <taxon>Galatheoidea</taxon>
        <taxon>Porcellanidae</taxon>
        <taxon>Petrolisthes</taxon>
    </lineage>
</organism>
<dbReference type="AlphaFoldDB" id="A0AAE1FCL6"/>
<accession>A0AAE1FCL6</accession>
<gene>
    <name evidence="2" type="ORF">Pcinc_023617</name>
</gene>
<keyword evidence="3" id="KW-1185">Reference proteome</keyword>
<proteinExistence type="predicted"/>
<name>A0AAE1FCL6_PETCI</name>
<feature type="compositionally biased region" description="Low complexity" evidence="1">
    <location>
        <begin position="11"/>
        <end position="20"/>
    </location>
</feature>
<dbReference type="Proteomes" id="UP001286313">
    <property type="component" value="Unassembled WGS sequence"/>
</dbReference>
<reference evidence="2" key="1">
    <citation type="submission" date="2023-10" db="EMBL/GenBank/DDBJ databases">
        <title>Genome assemblies of two species of porcelain crab, Petrolisthes cinctipes and Petrolisthes manimaculis (Anomura: Porcellanidae).</title>
        <authorList>
            <person name="Angst P."/>
        </authorList>
    </citation>
    <scope>NUCLEOTIDE SEQUENCE</scope>
    <source>
        <strain evidence="2">PB745_01</strain>
        <tissue evidence="2">Gill</tissue>
    </source>
</reference>
<protein>
    <submittedName>
        <fullName evidence="2">Uncharacterized protein</fullName>
    </submittedName>
</protein>
<feature type="region of interest" description="Disordered" evidence="1">
    <location>
        <begin position="1"/>
        <end position="20"/>
    </location>
</feature>